<feature type="non-terminal residue" evidence="1">
    <location>
        <position position="84"/>
    </location>
</feature>
<proteinExistence type="predicted"/>
<keyword evidence="2" id="KW-1185">Reference proteome</keyword>
<comment type="caution">
    <text evidence="1">The sequence shown here is derived from an EMBL/GenBank/DDBJ whole genome shotgun (WGS) entry which is preliminary data.</text>
</comment>
<reference evidence="1 2" key="1">
    <citation type="submission" date="2024-03" db="EMBL/GenBank/DDBJ databases">
        <title>First Report of Pectobacterium brasiliscabiei causing potato scab in china.</title>
        <authorList>
            <person name="Handique U."/>
        </authorList>
    </citation>
    <scope>NUCLEOTIDE SEQUENCE [LARGE SCALE GENOMIC DNA]</scope>
    <source>
        <strain evidence="1 2">ZRIMU1503</strain>
    </source>
</reference>
<feature type="non-terminal residue" evidence="1">
    <location>
        <position position="1"/>
    </location>
</feature>
<dbReference type="RefSeq" id="WP_336559284.1">
    <property type="nucleotide sequence ID" value="NZ_JBBAYM010000621.1"/>
</dbReference>
<gene>
    <name evidence="1" type="ORF">WB403_50960</name>
</gene>
<dbReference type="EMBL" id="JBBAYM010000621">
    <property type="protein sequence ID" value="MEI5617433.1"/>
    <property type="molecule type" value="Genomic_DNA"/>
</dbReference>
<evidence type="ECO:0000313" key="2">
    <source>
        <dbReference type="Proteomes" id="UP001365781"/>
    </source>
</evidence>
<name>A0ABU8GW86_9ACTN</name>
<sequence>VRRMLSGRIRARWRNVKGSTVIGLGYTIPYLGSFRDEAARVGALMPAVQGAIVWPSKAPCRTVMVEEALLPLPDASVDHLLCVH</sequence>
<dbReference type="Proteomes" id="UP001365781">
    <property type="component" value="Unassembled WGS sequence"/>
</dbReference>
<protein>
    <submittedName>
        <fullName evidence="1">Uncharacterized protein</fullName>
    </submittedName>
</protein>
<organism evidence="1 2">
    <name type="scientific">Streptomyces brasiliscabiei</name>
    <dbReference type="NCBI Taxonomy" id="2736302"/>
    <lineage>
        <taxon>Bacteria</taxon>
        <taxon>Bacillati</taxon>
        <taxon>Actinomycetota</taxon>
        <taxon>Actinomycetes</taxon>
        <taxon>Kitasatosporales</taxon>
        <taxon>Streptomycetaceae</taxon>
        <taxon>Streptomyces</taxon>
    </lineage>
</organism>
<evidence type="ECO:0000313" key="1">
    <source>
        <dbReference type="EMBL" id="MEI5617433.1"/>
    </source>
</evidence>
<accession>A0ABU8GW86</accession>